<gene>
    <name evidence="7" type="ORF">CVT26_014546</name>
</gene>
<dbReference type="PROSITE" id="PS00141">
    <property type="entry name" value="ASP_PROTEASE"/>
    <property type="match status" value="2"/>
</dbReference>
<keyword evidence="8" id="KW-1185">Reference proteome</keyword>
<dbReference type="InterPro" id="IPR021109">
    <property type="entry name" value="Peptidase_aspartic_dom_sf"/>
</dbReference>
<feature type="active site" evidence="3">
    <location>
        <position position="313"/>
    </location>
</feature>
<evidence type="ECO:0000256" key="2">
    <source>
        <dbReference type="ARBA" id="ARBA00022750"/>
    </source>
</evidence>
<evidence type="ECO:0000313" key="8">
    <source>
        <dbReference type="Proteomes" id="UP000284706"/>
    </source>
</evidence>
<dbReference type="GO" id="GO:0004190">
    <property type="term" value="F:aspartic-type endopeptidase activity"/>
    <property type="evidence" value="ECO:0007669"/>
    <property type="project" value="UniProtKB-KW"/>
</dbReference>
<keyword evidence="2 4" id="KW-0064">Aspartyl protease</keyword>
<feature type="signal peptide" evidence="5">
    <location>
        <begin position="1"/>
        <end position="19"/>
    </location>
</feature>
<name>A0A409W346_9AGAR</name>
<evidence type="ECO:0000256" key="5">
    <source>
        <dbReference type="SAM" id="SignalP"/>
    </source>
</evidence>
<organism evidence="7 8">
    <name type="scientific">Gymnopilus dilepis</name>
    <dbReference type="NCBI Taxonomy" id="231916"/>
    <lineage>
        <taxon>Eukaryota</taxon>
        <taxon>Fungi</taxon>
        <taxon>Dikarya</taxon>
        <taxon>Basidiomycota</taxon>
        <taxon>Agaricomycotina</taxon>
        <taxon>Agaricomycetes</taxon>
        <taxon>Agaricomycetidae</taxon>
        <taxon>Agaricales</taxon>
        <taxon>Agaricineae</taxon>
        <taxon>Hymenogastraceae</taxon>
        <taxon>Gymnopilus</taxon>
    </lineage>
</organism>
<reference evidence="7 8" key="1">
    <citation type="journal article" date="2018" name="Evol. Lett.">
        <title>Horizontal gene cluster transfer increased hallucinogenic mushroom diversity.</title>
        <authorList>
            <person name="Reynolds H.T."/>
            <person name="Vijayakumar V."/>
            <person name="Gluck-Thaler E."/>
            <person name="Korotkin H.B."/>
            <person name="Matheny P.B."/>
            <person name="Slot J.C."/>
        </authorList>
    </citation>
    <scope>NUCLEOTIDE SEQUENCE [LARGE SCALE GENOMIC DNA]</scope>
    <source>
        <strain evidence="7 8">SRW20</strain>
    </source>
</reference>
<dbReference type="InterPro" id="IPR001969">
    <property type="entry name" value="Aspartic_peptidase_AS"/>
</dbReference>
<evidence type="ECO:0000256" key="1">
    <source>
        <dbReference type="ARBA" id="ARBA00007447"/>
    </source>
</evidence>
<dbReference type="SUPFAM" id="SSF50630">
    <property type="entry name" value="Acid proteases"/>
    <property type="match status" value="1"/>
</dbReference>
<keyword evidence="4" id="KW-0645">Protease</keyword>
<dbReference type="InterPro" id="IPR034164">
    <property type="entry name" value="Pepsin-like_dom"/>
</dbReference>
<evidence type="ECO:0000259" key="6">
    <source>
        <dbReference type="PROSITE" id="PS51767"/>
    </source>
</evidence>
<proteinExistence type="inferred from homology"/>
<dbReference type="AlphaFoldDB" id="A0A409W346"/>
<dbReference type="PRINTS" id="PR00792">
    <property type="entry name" value="PEPSIN"/>
</dbReference>
<dbReference type="GO" id="GO:0006508">
    <property type="term" value="P:proteolysis"/>
    <property type="evidence" value="ECO:0007669"/>
    <property type="project" value="UniProtKB-KW"/>
</dbReference>
<feature type="active site" evidence="3">
    <location>
        <position position="112"/>
    </location>
</feature>
<dbReference type="PROSITE" id="PS51767">
    <property type="entry name" value="PEPTIDASE_A1"/>
    <property type="match status" value="1"/>
</dbReference>
<dbReference type="Pfam" id="PF00026">
    <property type="entry name" value="Asp"/>
    <property type="match status" value="1"/>
</dbReference>
<comment type="caution">
    <text evidence="7">The sequence shown here is derived from an EMBL/GenBank/DDBJ whole genome shotgun (WGS) entry which is preliminary data.</text>
</comment>
<evidence type="ECO:0000313" key="7">
    <source>
        <dbReference type="EMBL" id="PPQ72937.1"/>
    </source>
</evidence>
<dbReference type="Proteomes" id="UP000284706">
    <property type="component" value="Unassembled WGS sequence"/>
</dbReference>
<dbReference type="PANTHER" id="PTHR47966">
    <property type="entry name" value="BETA-SITE APP-CLEAVING ENZYME, ISOFORM A-RELATED"/>
    <property type="match status" value="1"/>
</dbReference>
<keyword evidence="4" id="KW-0378">Hydrolase</keyword>
<dbReference type="InterPro" id="IPR001461">
    <property type="entry name" value="Aspartic_peptidase_A1"/>
</dbReference>
<dbReference type="InterPro" id="IPR033121">
    <property type="entry name" value="PEPTIDASE_A1"/>
</dbReference>
<dbReference type="InParanoid" id="A0A409W346"/>
<sequence length="441" mass="47015">MLASSLLPSLLLLSAPTLANPVDPILVPRSPVTLSLSRRLNLNATSAHALVEHDLARARMFKTGNSHPQADACGAGRRGLLGTNQRITNQAVSYVASVGVGSPSTTYQLLVDTGSSNTWVGGNKHYVPTKTSHNTSNSVVGPYYMSPFHVPFSEDIDRASHMAQEASQVGYEITDQVSLGHGLTIRNQSIGVATSSAGLGDLDGILGIGPADLTEGTLSLSPSSTIPTVTDNLYEQHSIFAYEIGISFEPTSTTPNENGEITWGGTNLLKHTQPITYIPITTTAPAKFYWGIDQSIRYGTATNILSSTAGIVDTGTTLIVLATDAFNKYQEATGSTFDENVGLLSLPNSQYSTLKSLYFTAGGMAFELTPNAQIWPRALNSDIGGTADKIYLIVGDLKSPSGEGLDFINGLTFLERFYSVYDSGNRRVGLAATPWTRKEVN</sequence>
<keyword evidence="5" id="KW-0732">Signal</keyword>
<feature type="chain" id="PRO_5019128382" description="Peptidase A1 domain-containing protein" evidence="5">
    <location>
        <begin position="20"/>
        <end position="441"/>
    </location>
</feature>
<comment type="similarity">
    <text evidence="1 4">Belongs to the peptidase A1 family.</text>
</comment>
<dbReference type="Gene3D" id="2.40.70.10">
    <property type="entry name" value="Acid Proteases"/>
    <property type="match status" value="2"/>
</dbReference>
<evidence type="ECO:0000256" key="4">
    <source>
        <dbReference type="RuleBase" id="RU000454"/>
    </source>
</evidence>
<dbReference type="PANTHER" id="PTHR47966:SF51">
    <property type="entry name" value="BETA-SITE APP-CLEAVING ENZYME, ISOFORM A-RELATED"/>
    <property type="match status" value="1"/>
</dbReference>
<protein>
    <recommendedName>
        <fullName evidence="6">Peptidase A1 domain-containing protein</fullName>
    </recommendedName>
</protein>
<dbReference type="OrthoDB" id="660550at2759"/>
<feature type="domain" description="Peptidase A1" evidence="6">
    <location>
        <begin position="94"/>
        <end position="431"/>
    </location>
</feature>
<dbReference type="CDD" id="cd05471">
    <property type="entry name" value="pepsin_like"/>
    <property type="match status" value="1"/>
</dbReference>
<accession>A0A409W346</accession>
<dbReference type="STRING" id="231916.A0A409W346"/>
<dbReference type="EMBL" id="NHYE01005432">
    <property type="protein sequence ID" value="PPQ72937.1"/>
    <property type="molecule type" value="Genomic_DNA"/>
</dbReference>
<evidence type="ECO:0000256" key="3">
    <source>
        <dbReference type="PIRSR" id="PIRSR601461-1"/>
    </source>
</evidence>